<dbReference type="AlphaFoldDB" id="A0ABD3S1X9"/>
<dbReference type="SMART" id="SM00184">
    <property type="entry name" value="RING"/>
    <property type="match status" value="1"/>
</dbReference>
<dbReference type="Proteomes" id="UP001634393">
    <property type="component" value="Unassembled WGS sequence"/>
</dbReference>
<evidence type="ECO:0000256" key="9">
    <source>
        <dbReference type="SAM" id="MobiDB-lite"/>
    </source>
</evidence>
<keyword evidence="6" id="KW-0833">Ubl conjugation pathway</keyword>
<accession>A0ABD3S1X9</accession>
<organism evidence="11 12">
    <name type="scientific">Penstemon smallii</name>
    <dbReference type="NCBI Taxonomy" id="265156"/>
    <lineage>
        <taxon>Eukaryota</taxon>
        <taxon>Viridiplantae</taxon>
        <taxon>Streptophyta</taxon>
        <taxon>Embryophyta</taxon>
        <taxon>Tracheophyta</taxon>
        <taxon>Spermatophyta</taxon>
        <taxon>Magnoliopsida</taxon>
        <taxon>eudicotyledons</taxon>
        <taxon>Gunneridae</taxon>
        <taxon>Pentapetalae</taxon>
        <taxon>asterids</taxon>
        <taxon>lamiids</taxon>
        <taxon>Lamiales</taxon>
        <taxon>Plantaginaceae</taxon>
        <taxon>Cheloneae</taxon>
        <taxon>Penstemon</taxon>
    </lineage>
</organism>
<evidence type="ECO:0000256" key="7">
    <source>
        <dbReference type="ARBA" id="ARBA00022833"/>
    </source>
</evidence>
<dbReference type="GO" id="GO:0008270">
    <property type="term" value="F:zinc ion binding"/>
    <property type="evidence" value="ECO:0007669"/>
    <property type="project" value="UniProtKB-KW"/>
</dbReference>
<sequence length="465" mass="51240">MDRFSGQRGAMAPQKGYNVAFKEAAPEKKDQNAQFCNRKGCSGKLKYSQNTRVETSVKAKWSHPPIHSSNGNEITKNSSKNSAKKSYVEFDPSESSLSSESVSPLKRHPTESMKRSGKFTVTEVGSSSVSPDVGPRKTFHHKLRLHNQNAPSVTKCSSQGPIKTSNGSKYVLRNMRCNSKSDIVPPNRSMSDLKSLGKNVMKNKTQQGESSSSSHGGKNIKINAASPSTSGISISDSTSVRSRRPMNVNSRTSFSSYRQNGRNGSSFRDPALCISQTPDISSSGSSSYSLSSSNSDGPLASSEMGFTRYNMDGISEVLLALERMEQNEELTHEQILALETSLFLSGLNLYDQHRDMRLDIDNMSYEELLALEEKMGSVSTALPKETLFKCFNRGTYQATKSQVRVKESDEVEYDTKCSICQEEYEIGDKIGKLVECEHGFHETCIVQWLGVKNWCPICKASAAPS</sequence>
<evidence type="ECO:0000256" key="6">
    <source>
        <dbReference type="ARBA" id="ARBA00022786"/>
    </source>
</evidence>
<dbReference type="PANTHER" id="PTHR22937:SF136">
    <property type="entry name" value="RING-TYPE E3 UBIQUITIN TRANSFERASE"/>
    <property type="match status" value="1"/>
</dbReference>
<evidence type="ECO:0000313" key="12">
    <source>
        <dbReference type="Proteomes" id="UP001634393"/>
    </source>
</evidence>
<feature type="compositionally biased region" description="Polar residues" evidence="9">
    <location>
        <begin position="247"/>
        <end position="266"/>
    </location>
</feature>
<comment type="caution">
    <text evidence="11">The sequence shown here is derived from an EMBL/GenBank/DDBJ whole genome shotgun (WGS) entry which is preliminary data.</text>
</comment>
<keyword evidence="5 8" id="KW-0863">Zinc-finger</keyword>
<gene>
    <name evidence="11" type="ORF">ACJIZ3_004318</name>
</gene>
<feature type="compositionally biased region" description="Low complexity" evidence="9">
    <location>
        <begin position="226"/>
        <end position="240"/>
    </location>
</feature>
<reference evidence="11 12" key="1">
    <citation type="submission" date="2024-12" db="EMBL/GenBank/DDBJ databases">
        <title>The unique morphological basis and parallel evolutionary history of personate flowers in Penstemon.</title>
        <authorList>
            <person name="Depatie T.H."/>
            <person name="Wessinger C.A."/>
        </authorList>
    </citation>
    <scope>NUCLEOTIDE SEQUENCE [LARGE SCALE GENOMIC DNA]</scope>
    <source>
        <strain evidence="11">WTNN_2</strain>
        <tissue evidence="11">Leaf</tissue>
    </source>
</reference>
<protein>
    <recommendedName>
        <fullName evidence="2">RING-type E3 ubiquitin transferase</fullName>
        <ecNumber evidence="2">2.3.2.27</ecNumber>
    </recommendedName>
</protein>
<feature type="compositionally biased region" description="Low complexity" evidence="9">
    <location>
        <begin position="76"/>
        <end position="85"/>
    </location>
</feature>
<dbReference type="EMBL" id="JBJXBP010000007">
    <property type="protein sequence ID" value="KAL3818413.1"/>
    <property type="molecule type" value="Genomic_DNA"/>
</dbReference>
<dbReference type="InterPro" id="IPR045191">
    <property type="entry name" value="MBR1/2-like"/>
</dbReference>
<feature type="compositionally biased region" description="Low complexity" evidence="9">
    <location>
        <begin position="93"/>
        <end position="104"/>
    </location>
</feature>
<keyword evidence="7" id="KW-0862">Zinc</keyword>
<dbReference type="SUPFAM" id="SSF57850">
    <property type="entry name" value="RING/U-box"/>
    <property type="match status" value="1"/>
</dbReference>
<keyword evidence="4" id="KW-0479">Metal-binding</keyword>
<dbReference type="Pfam" id="PF13639">
    <property type="entry name" value="zf-RING_2"/>
    <property type="match status" value="1"/>
</dbReference>
<evidence type="ECO:0000256" key="5">
    <source>
        <dbReference type="ARBA" id="ARBA00022771"/>
    </source>
</evidence>
<feature type="region of interest" description="Disordered" evidence="9">
    <location>
        <begin position="53"/>
        <end position="114"/>
    </location>
</feature>
<dbReference type="PROSITE" id="PS50089">
    <property type="entry name" value="ZF_RING_2"/>
    <property type="match status" value="1"/>
</dbReference>
<dbReference type="EC" id="2.3.2.27" evidence="2"/>
<evidence type="ECO:0000256" key="4">
    <source>
        <dbReference type="ARBA" id="ARBA00022723"/>
    </source>
</evidence>
<evidence type="ECO:0000256" key="8">
    <source>
        <dbReference type="PROSITE-ProRule" id="PRU00175"/>
    </source>
</evidence>
<dbReference type="PANTHER" id="PTHR22937">
    <property type="entry name" value="E3 UBIQUITIN-PROTEIN LIGASE RNF165"/>
    <property type="match status" value="1"/>
</dbReference>
<dbReference type="InterPro" id="IPR013083">
    <property type="entry name" value="Znf_RING/FYVE/PHD"/>
</dbReference>
<comment type="catalytic activity">
    <reaction evidence="1">
        <text>S-ubiquitinyl-[E2 ubiquitin-conjugating enzyme]-L-cysteine + [acceptor protein]-L-lysine = [E2 ubiquitin-conjugating enzyme]-L-cysteine + N(6)-ubiquitinyl-[acceptor protein]-L-lysine.</text>
        <dbReference type="EC" id="2.3.2.27"/>
    </reaction>
</comment>
<dbReference type="InterPro" id="IPR001841">
    <property type="entry name" value="Znf_RING"/>
</dbReference>
<evidence type="ECO:0000259" key="10">
    <source>
        <dbReference type="PROSITE" id="PS50089"/>
    </source>
</evidence>
<evidence type="ECO:0000256" key="3">
    <source>
        <dbReference type="ARBA" id="ARBA00022679"/>
    </source>
</evidence>
<proteinExistence type="predicted"/>
<dbReference type="GO" id="GO:0061630">
    <property type="term" value="F:ubiquitin protein ligase activity"/>
    <property type="evidence" value="ECO:0007669"/>
    <property type="project" value="UniProtKB-EC"/>
</dbReference>
<evidence type="ECO:0000256" key="1">
    <source>
        <dbReference type="ARBA" id="ARBA00000900"/>
    </source>
</evidence>
<feature type="region of interest" description="Disordered" evidence="9">
    <location>
        <begin position="203"/>
        <end position="299"/>
    </location>
</feature>
<dbReference type="Gene3D" id="3.30.40.10">
    <property type="entry name" value="Zinc/RING finger domain, C3HC4 (zinc finger)"/>
    <property type="match status" value="1"/>
</dbReference>
<name>A0ABD3S1X9_9LAMI</name>
<keyword evidence="12" id="KW-1185">Reference proteome</keyword>
<feature type="compositionally biased region" description="Low complexity" evidence="9">
    <location>
        <begin position="281"/>
        <end position="299"/>
    </location>
</feature>
<evidence type="ECO:0000256" key="2">
    <source>
        <dbReference type="ARBA" id="ARBA00012483"/>
    </source>
</evidence>
<feature type="domain" description="RING-type" evidence="10">
    <location>
        <begin position="417"/>
        <end position="459"/>
    </location>
</feature>
<keyword evidence="3" id="KW-0808">Transferase</keyword>
<evidence type="ECO:0000313" key="11">
    <source>
        <dbReference type="EMBL" id="KAL3818413.1"/>
    </source>
</evidence>